<name>A0AAU7KE29_9GAMM</name>
<dbReference type="InterPro" id="IPR013655">
    <property type="entry name" value="PAS_fold_3"/>
</dbReference>
<feature type="domain" description="PAC" evidence="5">
    <location>
        <begin position="79"/>
        <end position="131"/>
    </location>
</feature>
<evidence type="ECO:0000256" key="3">
    <source>
        <dbReference type="SAM" id="Coils"/>
    </source>
</evidence>
<dbReference type="InterPro" id="IPR001610">
    <property type="entry name" value="PAC"/>
</dbReference>
<dbReference type="InterPro" id="IPR000700">
    <property type="entry name" value="PAS-assoc_C"/>
</dbReference>
<protein>
    <submittedName>
        <fullName evidence="6">Methyl-accepting chemotaxis protein</fullName>
    </submittedName>
</protein>
<dbReference type="SMART" id="SM00091">
    <property type="entry name" value="PAS"/>
    <property type="match status" value="2"/>
</dbReference>
<dbReference type="GO" id="GO:0004888">
    <property type="term" value="F:transmembrane signaling receptor activity"/>
    <property type="evidence" value="ECO:0007669"/>
    <property type="project" value="InterPro"/>
</dbReference>
<accession>A0AAU7KE29</accession>
<dbReference type="SMART" id="SM00086">
    <property type="entry name" value="PAC"/>
    <property type="match status" value="2"/>
</dbReference>
<dbReference type="Pfam" id="PF00015">
    <property type="entry name" value="MCPsignal"/>
    <property type="match status" value="1"/>
</dbReference>
<organism evidence="6">
    <name type="scientific">Halomonas sp. RT37</name>
    <dbReference type="NCBI Taxonomy" id="2950872"/>
    <lineage>
        <taxon>Bacteria</taxon>
        <taxon>Pseudomonadati</taxon>
        <taxon>Pseudomonadota</taxon>
        <taxon>Gammaproteobacteria</taxon>
        <taxon>Oceanospirillales</taxon>
        <taxon>Halomonadaceae</taxon>
        <taxon>Halomonas</taxon>
    </lineage>
</organism>
<dbReference type="GO" id="GO:0016020">
    <property type="term" value="C:membrane"/>
    <property type="evidence" value="ECO:0007669"/>
    <property type="project" value="InterPro"/>
</dbReference>
<dbReference type="Gene3D" id="3.30.450.20">
    <property type="entry name" value="PAS domain"/>
    <property type="match status" value="2"/>
</dbReference>
<evidence type="ECO:0000256" key="1">
    <source>
        <dbReference type="ARBA" id="ARBA00023224"/>
    </source>
</evidence>
<feature type="domain" description="Methyl-accepting transducer" evidence="4">
    <location>
        <begin position="242"/>
        <end position="417"/>
    </location>
</feature>
<dbReference type="CDD" id="cd00130">
    <property type="entry name" value="PAS"/>
    <property type="match status" value="2"/>
</dbReference>
<dbReference type="EMBL" id="CP098827">
    <property type="protein sequence ID" value="XBO69655.1"/>
    <property type="molecule type" value="Genomic_DNA"/>
</dbReference>
<dbReference type="GO" id="GO:0006935">
    <property type="term" value="P:chemotaxis"/>
    <property type="evidence" value="ECO:0007669"/>
    <property type="project" value="InterPro"/>
</dbReference>
<keyword evidence="3" id="KW-0175">Coiled coil</keyword>
<dbReference type="PRINTS" id="PR00260">
    <property type="entry name" value="CHEMTRNSDUCR"/>
</dbReference>
<dbReference type="NCBIfam" id="TIGR00229">
    <property type="entry name" value="sensory_box"/>
    <property type="match status" value="2"/>
</dbReference>
<dbReference type="PANTHER" id="PTHR24422">
    <property type="entry name" value="CHEMOTAXIS PROTEIN METHYLTRANSFERASE"/>
    <property type="match status" value="1"/>
</dbReference>
<sequence>MVSARRISALYRALNSHTACIVFRPDGTIREASDAFLATVGYRLDQIRGQHHRMFCPPEVHQDPAYEAFWRGLADGQSKTGTFRRIDANGNPLWLEATYLPVRSARGKIHYILKIANDVTDDRLAASGQDAVLSALDASMAVIEFTPEGEILRANGNFLTTMGYRLDDILGRHHRMFCDDTFYLDHPDFWQELAANTFKQGRFRRITASGRTVWVEATYNPVIDETGRVTRVVKFATDITRSVEAEDAARSAVESARVTAEQTETIADNGLVQLEEAVESSRQAADEIKGTQAIVAALEEQTRAINNITDSISRIAQQTNLLALNAAVEAARAGEHGRGFAVVAQEVRELSQGSTRAAEQITQVLNDNNQRIRLANQKITEVATRSDLSQQRVGEAQLVIREILDGAHNVSAAIRKL</sequence>
<feature type="domain" description="PAC" evidence="5">
    <location>
        <begin position="199"/>
        <end position="251"/>
    </location>
</feature>
<dbReference type="InterPro" id="IPR050903">
    <property type="entry name" value="Bact_Chemotaxis_MeTrfase"/>
</dbReference>
<dbReference type="SMART" id="SM00283">
    <property type="entry name" value="MA"/>
    <property type="match status" value="1"/>
</dbReference>
<dbReference type="InterPro" id="IPR004089">
    <property type="entry name" value="MCPsignal_dom"/>
</dbReference>
<keyword evidence="1 2" id="KW-0807">Transducer</keyword>
<proteinExistence type="predicted"/>
<dbReference type="RefSeq" id="WP_348826741.1">
    <property type="nucleotide sequence ID" value="NZ_CP098827.1"/>
</dbReference>
<gene>
    <name evidence="6" type="ORF">NFG58_13605</name>
</gene>
<dbReference type="InterPro" id="IPR035965">
    <property type="entry name" value="PAS-like_dom_sf"/>
</dbReference>
<evidence type="ECO:0000259" key="5">
    <source>
        <dbReference type="PROSITE" id="PS50113"/>
    </source>
</evidence>
<dbReference type="PANTHER" id="PTHR24422:SF10">
    <property type="entry name" value="CHEMOTAXIS PROTEIN METHYLTRANSFERASE 2"/>
    <property type="match status" value="1"/>
</dbReference>
<dbReference type="PROSITE" id="PS50113">
    <property type="entry name" value="PAC"/>
    <property type="match status" value="2"/>
</dbReference>
<dbReference type="Pfam" id="PF13426">
    <property type="entry name" value="PAS_9"/>
    <property type="match status" value="1"/>
</dbReference>
<dbReference type="PROSITE" id="PS50111">
    <property type="entry name" value="CHEMOTAXIS_TRANSDUC_2"/>
    <property type="match status" value="1"/>
</dbReference>
<dbReference type="Pfam" id="PF08447">
    <property type="entry name" value="PAS_3"/>
    <property type="match status" value="1"/>
</dbReference>
<dbReference type="SUPFAM" id="SSF55785">
    <property type="entry name" value="PYP-like sensor domain (PAS domain)"/>
    <property type="match status" value="2"/>
</dbReference>
<dbReference type="AlphaFoldDB" id="A0AAU7KE29"/>
<dbReference type="GO" id="GO:0007165">
    <property type="term" value="P:signal transduction"/>
    <property type="evidence" value="ECO:0007669"/>
    <property type="project" value="UniProtKB-KW"/>
</dbReference>
<dbReference type="Gene3D" id="1.10.287.950">
    <property type="entry name" value="Methyl-accepting chemotaxis protein"/>
    <property type="match status" value="1"/>
</dbReference>
<reference evidence="6" key="1">
    <citation type="submission" date="2022-06" db="EMBL/GenBank/DDBJ databases">
        <title>A novel DMS-producing enzyme.</title>
        <authorList>
            <person name="Zhang Y."/>
        </authorList>
    </citation>
    <scope>NUCLEOTIDE SEQUENCE</scope>
    <source>
        <strain evidence="6">RT37</strain>
    </source>
</reference>
<evidence type="ECO:0000313" key="6">
    <source>
        <dbReference type="EMBL" id="XBO69655.1"/>
    </source>
</evidence>
<evidence type="ECO:0000256" key="2">
    <source>
        <dbReference type="PROSITE-ProRule" id="PRU00284"/>
    </source>
</evidence>
<dbReference type="InterPro" id="IPR000014">
    <property type="entry name" value="PAS"/>
</dbReference>
<feature type="coiled-coil region" evidence="3">
    <location>
        <begin position="271"/>
        <end position="301"/>
    </location>
</feature>
<dbReference type="SUPFAM" id="SSF58104">
    <property type="entry name" value="Methyl-accepting chemotaxis protein (MCP) signaling domain"/>
    <property type="match status" value="1"/>
</dbReference>
<dbReference type="InterPro" id="IPR004090">
    <property type="entry name" value="Chemotax_Me-accpt_rcpt"/>
</dbReference>
<evidence type="ECO:0000259" key="4">
    <source>
        <dbReference type="PROSITE" id="PS50111"/>
    </source>
</evidence>